<evidence type="ECO:0000313" key="2">
    <source>
        <dbReference type="Proteomes" id="UP001497644"/>
    </source>
</evidence>
<dbReference type="PANTHER" id="PTHR33244:SF3">
    <property type="entry name" value="PEPTIDASE A2 DOMAIN-CONTAINING PROTEIN"/>
    <property type="match status" value="1"/>
</dbReference>
<accession>A0AAV2NFB4</accession>
<name>A0AAV2NFB4_9HYME</name>
<dbReference type="AlphaFoldDB" id="A0AAV2NFB4"/>
<keyword evidence="2" id="KW-1185">Reference proteome</keyword>
<protein>
    <submittedName>
        <fullName evidence="1">Uncharacterized protein</fullName>
    </submittedName>
</protein>
<evidence type="ECO:0000313" key="1">
    <source>
        <dbReference type="EMBL" id="CAL1678847.1"/>
    </source>
</evidence>
<reference evidence="1" key="1">
    <citation type="submission" date="2024-04" db="EMBL/GenBank/DDBJ databases">
        <authorList>
            <consortium name="Molecular Ecology Group"/>
        </authorList>
    </citation>
    <scope>NUCLEOTIDE SEQUENCE</scope>
</reference>
<dbReference type="Proteomes" id="UP001497644">
    <property type="component" value="Chromosome 15"/>
</dbReference>
<organism evidence="1 2">
    <name type="scientific">Lasius platythorax</name>
    <dbReference type="NCBI Taxonomy" id="488582"/>
    <lineage>
        <taxon>Eukaryota</taxon>
        <taxon>Metazoa</taxon>
        <taxon>Ecdysozoa</taxon>
        <taxon>Arthropoda</taxon>
        <taxon>Hexapoda</taxon>
        <taxon>Insecta</taxon>
        <taxon>Pterygota</taxon>
        <taxon>Neoptera</taxon>
        <taxon>Endopterygota</taxon>
        <taxon>Hymenoptera</taxon>
        <taxon>Apocrita</taxon>
        <taxon>Aculeata</taxon>
        <taxon>Formicoidea</taxon>
        <taxon>Formicidae</taxon>
        <taxon>Formicinae</taxon>
        <taxon>Lasius</taxon>
        <taxon>Lasius</taxon>
    </lineage>
</organism>
<sequence length="194" mass="22340">MPIGENGMTPVEILYGRRIRNLIPSSSRKKKGLNEFAKELKKRQVQQKQYYDKGSKLLEKLKVDEAVKVHRDDKQLPHHSGKIVGFSDNPRSYRIKTEQGNIIERNRKALTKGKHFVEQNNDLDDIINEKQTIIDVKDTVEGNNESKQRCEQTSICTPTIKEPVISSKSGRVIKKPSYLKDYVCLINKEISKCM</sequence>
<dbReference type="PANTHER" id="PTHR33244">
    <property type="entry name" value="INTEGRASE CATALYTIC DOMAIN-CONTAINING PROTEIN-RELATED"/>
    <property type="match status" value="1"/>
</dbReference>
<proteinExistence type="predicted"/>
<dbReference type="EMBL" id="OZ034838">
    <property type="protein sequence ID" value="CAL1678847.1"/>
    <property type="molecule type" value="Genomic_DNA"/>
</dbReference>
<gene>
    <name evidence="1" type="ORF">LPLAT_LOCUS4631</name>
</gene>